<dbReference type="Proteomes" id="UP001374535">
    <property type="component" value="Chromosome 9"/>
</dbReference>
<organism evidence="1 2">
    <name type="scientific">Vigna mungo</name>
    <name type="common">Black gram</name>
    <name type="synonym">Phaseolus mungo</name>
    <dbReference type="NCBI Taxonomy" id="3915"/>
    <lineage>
        <taxon>Eukaryota</taxon>
        <taxon>Viridiplantae</taxon>
        <taxon>Streptophyta</taxon>
        <taxon>Embryophyta</taxon>
        <taxon>Tracheophyta</taxon>
        <taxon>Spermatophyta</taxon>
        <taxon>Magnoliopsida</taxon>
        <taxon>eudicotyledons</taxon>
        <taxon>Gunneridae</taxon>
        <taxon>Pentapetalae</taxon>
        <taxon>rosids</taxon>
        <taxon>fabids</taxon>
        <taxon>Fabales</taxon>
        <taxon>Fabaceae</taxon>
        <taxon>Papilionoideae</taxon>
        <taxon>50 kb inversion clade</taxon>
        <taxon>NPAAA clade</taxon>
        <taxon>indigoferoid/millettioid clade</taxon>
        <taxon>Phaseoleae</taxon>
        <taxon>Vigna</taxon>
    </lineage>
</organism>
<evidence type="ECO:0000313" key="1">
    <source>
        <dbReference type="EMBL" id="WVY96522.1"/>
    </source>
</evidence>
<protein>
    <submittedName>
        <fullName evidence="1">Uncharacterized protein</fullName>
    </submittedName>
</protein>
<sequence>MGGKSCYVRQVALIAIMAQLPSHCISRALVMASRLEALVDSKMHSRSRKELLLDTQVIGQEQEQEQLMAEPHHRLLQEFGIAYKDFYQNLKAAIQDDDCAKSFHLLKHARSIAKRLIGS</sequence>
<gene>
    <name evidence="1" type="ORF">V8G54_028673</name>
</gene>
<proteinExistence type="predicted"/>
<dbReference type="EMBL" id="CP144692">
    <property type="protein sequence ID" value="WVY96522.1"/>
    <property type="molecule type" value="Genomic_DNA"/>
</dbReference>
<name>A0AAQ3RKQ5_VIGMU</name>
<dbReference type="AlphaFoldDB" id="A0AAQ3RKQ5"/>
<accession>A0AAQ3RKQ5</accession>
<evidence type="ECO:0000313" key="2">
    <source>
        <dbReference type="Proteomes" id="UP001374535"/>
    </source>
</evidence>
<reference evidence="1 2" key="1">
    <citation type="journal article" date="2023" name="Life. Sci Alliance">
        <title>Evolutionary insights into 3D genome organization and epigenetic landscape of Vigna mungo.</title>
        <authorList>
            <person name="Junaid A."/>
            <person name="Singh B."/>
            <person name="Bhatia S."/>
        </authorList>
    </citation>
    <scope>NUCLEOTIDE SEQUENCE [LARGE SCALE GENOMIC DNA]</scope>
    <source>
        <strain evidence="1">Urdbean</strain>
    </source>
</reference>
<dbReference type="Gene3D" id="3.40.50.300">
    <property type="entry name" value="P-loop containing nucleotide triphosphate hydrolases"/>
    <property type="match status" value="1"/>
</dbReference>
<dbReference type="InterPro" id="IPR027417">
    <property type="entry name" value="P-loop_NTPase"/>
</dbReference>
<keyword evidence="2" id="KW-1185">Reference proteome</keyword>